<name>A0A2Z4GC86_9BACT</name>
<feature type="domain" description="TonB-dependent receptor-like beta-barrel" evidence="12">
    <location>
        <begin position="284"/>
        <end position="678"/>
    </location>
</feature>
<keyword evidence="5 11" id="KW-0732">Signal</keyword>
<evidence type="ECO:0000259" key="12">
    <source>
        <dbReference type="Pfam" id="PF00593"/>
    </source>
</evidence>
<feature type="domain" description="TonB-dependent receptor plug" evidence="13">
    <location>
        <begin position="115"/>
        <end position="217"/>
    </location>
</feature>
<evidence type="ECO:0000256" key="7">
    <source>
        <dbReference type="ARBA" id="ARBA00023136"/>
    </source>
</evidence>
<dbReference type="EMBL" id="CP029480">
    <property type="protein sequence ID" value="AWV98836.1"/>
    <property type="molecule type" value="Genomic_DNA"/>
</dbReference>
<dbReference type="InterPro" id="IPR039426">
    <property type="entry name" value="TonB-dep_rcpt-like"/>
</dbReference>
<keyword evidence="7 10" id="KW-0472">Membrane</keyword>
<dbReference type="Pfam" id="PF13715">
    <property type="entry name" value="CarbopepD_reg_2"/>
    <property type="match status" value="1"/>
</dbReference>
<evidence type="ECO:0000313" key="14">
    <source>
        <dbReference type="EMBL" id="AWV98836.1"/>
    </source>
</evidence>
<dbReference type="PANTHER" id="PTHR30069">
    <property type="entry name" value="TONB-DEPENDENT OUTER MEMBRANE RECEPTOR"/>
    <property type="match status" value="1"/>
</dbReference>
<evidence type="ECO:0000256" key="4">
    <source>
        <dbReference type="ARBA" id="ARBA00022692"/>
    </source>
</evidence>
<accession>A0A2Z4GC86</accession>
<evidence type="ECO:0000256" key="10">
    <source>
        <dbReference type="RuleBase" id="RU003357"/>
    </source>
</evidence>
<dbReference type="RefSeq" id="WP_111372029.1">
    <property type="nucleotide sequence ID" value="NZ_CP029480.1"/>
</dbReference>
<keyword evidence="9" id="KW-0998">Cell outer membrane</keyword>
<dbReference type="Proteomes" id="UP000249873">
    <property type="component" value="Chromosome"/>
</dbReference>
<dbReference type="KEGG" id="als:DJ013_11900"/>
<evidence type="ECO:0000256" key="1">
    <source>
        <dbReference type="ARBA" id="ARBA00004571"/>
    </source>
</evidence>
<keyword evidence="2" id="KW-0813">Transport</keyword>
<dbReference type="InterPro" id="IPR000531">
    <property type="entry name" value="Beta-barrel_TonB"/>
</dbReference>
<organism evidence="14 15">
    <name type="scientific">Arcticibacterium luteifluviistationis</name>
    <dbReference type="NCBI Taxonomy" id="1784714"/>
    <lineage>
        <taxon>Bacteria</taxon>
        <taxon>Pseudomonadati</taxon>
        <taxon>Bacteroidota</taxon>
        <taxon>Cytophagia</taxon>
        <taxon>Cytophagales</taxon>
        <taxon>Leadbetterellaceae</taxon>
        <taxon>Arcticibacterium</taxon>
    </lineage>
</organism>
<dbReference type="Gene3D" id="2.170.130.10">
    <property type="entry name" value="TonB-dependent receptor, plug domain"/>
    <property type="match status" value="1"/>
</dbReference>
<dbReference type="GO" id="GO:0015344">
    <property type="term" value="F:siderophore uptake transmembrane transporter activity"/>
    <property type="evidence" value="ECO:0007669"/>
    <property type="project" value="TreeGrafter"/>
</dbReference>
<dbReference type="AlphaFoldDB" id="A0A2Z4GC86"/>
<proteinExistence type="inferred from homology"/>
<evidence type="ECO:0000259" key="13">
    <source>
        <dbReference type="Pfam" id="PF07715"/>
    </source>
</evidence>
<sequence length="721" mass="80894">MKYIILFTVLVFNTSAFGQQISGSVLEKADQPLIGAVVKWQSEPSNATMTDVNGQFTIPKKTGQHQLIISYLGFKTDTVMAHGAGPFKFTLTPDTSTLNEVVVKSSGTTFDKMASVQTQIITTKELAKAACCNLSESFETNASVSVSFADAITGSRQLEMLGLAGKYVQTNIEGMPGIRGLAVPFGMNYVPGTWIQSVDVIKGTSSIVNGYESMSGTINVELHKPDLAEPVYLNLYTNELGRGEVNLNLAQKLGDKWSVGLLSHGSFLKTEIDRNNDGFKDLPKYDQVNFLNRWKYSGDRFNGQFGVNFLTENREGGQLTDGRFSNPYVFENKSKKLTLFTKTAVLFPETPYRGLGLILNANFYDSESVFGVNPYIAKENTLYGNLIYQDMIGNTNHTYKTGLSFLADQYEESYANFQNPIELNRQELVPGVFGEYTFNKLDRTILVAGLRVDQHNLFGTQVTPRLHFKQDLGETNTWRLSIGKGMRVPTPLAENFGQLVSNREVVFNEPIAPEISWNYGTSWTKDFGKNSLTFDVYHTEFSQHLMMDMEQVGKLLFYNTTNRSFSTSAQAELSLVPNDRWELKAAYRWISVKQTFYAKPDEASLRDKMFVPKSLALLNATYSMPYNKWKIDGTLTYKGKQRIPDLNVDKYADGFVVLNAQVARNFVNWEYYLGAENLLNYKQDNPIISAGNPDDATFDAGQVWGPVVGRTVYLGVRYKLR</sequence>
<keyword evidence="8 14" id="KW-0675">Receptor</keyword>
<evidence type="ECO:0000256" key="2">
    <source>
        <dbReference type="ARBA" id="ARBA00022448"/>
    </source>
</evidence>
<keyword evidence="3" id="KW-1134">Transmembrane beta strand</keyword>
<comment type="subcellular location">
    <subcellularLocation>
        <location evidence="1">Cell outer membrane</location>
        <topology evidence="1">Multi-pass membrane protein</topology>
    </subcellularLocation>
</comment>
<feature type="signal peptide" evidence="11">
    <location>
        <begin position="1"/>
        <end position="18"/>
    </location>
</feature>
<reference evidence="14 15" key="1">
    <citation type="submission" date="2018-05" db="EMBL/GenBank/DDBJ databases">
        <title>Complete genome sequence of Arcticibacterium luteifluviistationis SM1504T, a cytophagaceae bacterium isolated from Arctic surface seawater.</title>
        <authorList>
            <person name="Li Y."/>
            <person name="Qin Q.-L."/>
        </authorList>
    </citation>
    <scope>NUCLEOTIDE SEQUENCE [LARGE SCALE GENOMIC DNA]</scope>
    <source>
        <strain evidence="14 15">SM1504</strain>
    </source>
</reference>
<dbReference type="Gene3D" id="2.40.170.20">
    <property type="entry name" value="TonB-dependent receptor, beta-barrel domain"/>
    <property type="match status" value="1"/>
</dbReference>
<dbReference type="GO" id="GO:0044718">
    <property type="term" value="P:siderophore transmembrane transport"/>
    <property type="evidence" value="ECO:0007669"/>
    <property type="project" value="TreeGrafter"/>
</dbReference>
<keyword evidence="15" id="KW-1185">Reference proteome</keyword>
<dbReference type="PANTHER" id="PTHR30069:SF29">
    <property type="entry name" value="HEMOGLOBIN AND HEMOGLOBIN-HAPTOGLOBIN-BINDING PROTEIN 1-RELATED"/>
    <property type="match status" value="1"/>
</dbReference>
<dbReference type="Pfam" id="PF07715">
    <property type="entry name" value="Plug"/>
    <property type="match status" value="1"/>
</dbReference>
<dbReference type="InterPro" id="IPR036942">
    <property type="entry name" value="Beta-barrel_TonB_sf"/>
</dbReference>
<evidence type="ECO:0000313" key="15">
    <source>
        <dbReference type="Proteomes" id="UP000249873"/>
    </source>
</evidence>
<dbReference type="OrthoDB" id="1109239at2"/>
<dbReference type="InterPro" id="IPR037066">
    <property type="entry name" value="Plug_dom_sf"/>
</dbReference>
<feature type="chain" id="PRO_5016306285" evidence="11">
    <location>
        <begin position="19"/>
        <end position="721"/>
    </location>
</feature>
<protein>
    <submittedName>
        <fullName evidence="14">TonB-dependent receptor</fullName>
    </submittedName>
</protein>
<evidence type="ECO:0000256" key="5">
    <source>
        <dbReference type="ARBA" id="ARBA00022729"/>
    </source>
</evidence>
<evidence type="ECO:0000256" key="9">
    <source>
        <dbReference type="ARBA" id="ARBA00023237"/>
    </source>
</evidence>
<evidence type="ECO:0000256" key="6">
    <source>
        <dbReference type="ARBA" id="ARBA00023077"/>
    </source>
</evidence>
<keyword evidence="4" id="KW-0812">Transmembrane</keyword>
<dbReference type="InterPro" id="IPR008969">
    <property type="entry name" value="CarboxyPept-like_regulatory"/>
</dbReference>
<keyword evidence="6 10" id="KW-0798">TonB box</keyword>
<dbReference type="SUPFAM" id="SSF49464">
    <property type="entry name" value="Carboxypeptidase regulatory domain-like"/>
    <property type="match status" value="1"/>
</dbReference>
<evidence type="ECO:0000256" key="11">
    <source>
        <dbReference type="SAM" id="SignalP"/>
    </source>
</evidence>
<dbReference type="Gene3D" id="2.60.40.1120">
    <property type="entry name" value="Carboxypeptidase-like, regulatory domain"/>
    <property type="match status" value="1"/>
</dbReference>
<evidence type="ECO:0000256" key="8">
    <source>
        <dbReference type="ARBA" id="ARBA00023170"/>
    </source>
</evidence>
<dbReference type="GO" id="GO:0009279">
    <property type="term" value="C:cell outer membrane"/>
    <property type="evidence" value="ECO:0007669"/>
    <property type="project" value="UniProtKB-SubCell"/>
</dbReference>
<gene>
    <name evidence="14" type="ORF">DJ013_11900</name>
</gene>
<dbReference type="Pfam" id="PF00593">
    <property type="entry name" value="TonB_dep_Rec_b-barrel"/>
    <property type="match status" value="1"/>
</dbReference>
<dbReference type="InterPro" id="IPR012910">
    <property type="entry name" value="Plug_dom"/>
</dbReference>
<comment type="similarity">
    <text evidence="10">Belongs to the TonB-dependent receptor family.</text>
</comment>
<dbReference type="SUPFAM" id="SSF56935">
    <property type="entry name" value="Porins"/>
    <property type="match status" value="1"/>
</dbReference>
<evidence type="ECO:0000256" key="3">
    <source>
        <dbReference type="ARBA" id="ARBA00022452"/>
    </source>
</evidence>